<dbReference type="EMBL" id="BAABAA010000003">
    <property type="protein sequence ID" value="GAA3558374.1"/>
    <property type="molecule type" value="Genomic_DNA"/>
</dbReference>
<dbReference type="Proteomes" id="UP001501222">
    <property type="component" value="Unassembled WGS sequence"/>
</dbReference>
<proteinExistence type="predicted"/>
<organism evidence="1 2">
    <name type="scientific">Kribbella ginsengisoli</name>
    <dbReference type="NCBI Taxonomy" id="363865"/>
    <lineage>
        <taxon>Bacteria</taxon>
        <taxon>Bacillati</taxon>
        <taxon>Actinomycetota</taxon>
        <taxon>Actinomycetes</taxon>
        <taxon>Propionibacteriales</taxon>
        <taxon>Kribbellaceae</taxon>
        <taxon>Kribbella</taxon>
    </lineage>
</organism>
<evidence type="ECO:0000313" key="2">
    <source>
        <dbReference type="Proteomes" id="UP001501222"/>
    </source>
</evidence>
<accession>A0ABP6WY09</accession>
<name>A0ABP6WY09_9ACTN</name>
<evidence type="ECO:0000313" key="1">
    <source>
        <dbReference type="EMBL" id="GAA3558374.1"/>
    </source>
</evidence>
<keyword evidence="2" id="KW-1185">Reference proteome</keyword>
<sequence length="117" mass="12172">MLDRYRVPEVRLRGIRVLRRGLPAGWESRVVLPVSAEQAPYGYRVVPADLPVAAGDPSWCWQVRWVLNGSAGATGRPLGAAAGGAGDFPTGAGTSPVLLARACGPGVVPPDRGEQSG</sequence>
<reference evidence="2" key="1">
    <citation type="journal article" date="2019" name="Int. J. Syst. Evol. Microbiol.">
        <title>The Global Catalogue of Microorganisms (GCM) 10K type strain sequencing project: providing services to taxonomists for standard genome sequencing and annotation.</title>
        <authorList>
            <consortium name="The Broad Institute Genomics Platform"/>
            <consortium name="The Broad Institute Genome Sequencing Center for Infectious Disease"/>
            <person name="Wu L."/>
            <person name="Ma J."/>
        </authorList>
    </citation>
    <scope>NUCLEOTIDE SEQUENCE [LARGE SCALE GENOMIC DNA]</scope>
    <source>
        <strain evidence="2">JCM 16928</strain>
    </source>
</reference>
<gene>
    <name evidence="1" type="ORF">GCM10022235_28100</name>
</gene>
<comment type="caution">
    <text evidence="1">The sequence shown here is derived from an EMBL/GenBank/DDBJ whole genome shotgun (WGS) entry which is preliminary data.</text>
</comment>
<protein>
    <submittedName>
        <fullName evidence="1">Uncharacterized protein</fullName>
    </submittedName>
</protein>